<evidence type="ECO:0000313" key="3">
    <source>
        <dbReference type="Proteomes" id="UP000285579"/>
    </source>
</evidence>
<name>A0AAQ0LY24_STAXY</name>
<dbReference type="InterPro" id="IPR018920">
    <property type="entry name" value="EssA/YueC"/>
</dbReference>
<proteinExistence type="predicted"/>
<dbReference type="EMBL" id="QXUI01000004">
    <property type="protein sequence ID" value="RIM92512.1"/>
    <property type="molecule type" value="Genomic_DNA"/>
</dbReference>
<reference evidence="2 3" key="1">
    <citation type="journal article" date="2016" name="Front. Microbiol.">
        <title>Comprehensive Phylogenetic Analysis of Bovine Non-aureus Staphylococci Species Based on Whole-Genome Sequencing.</title>
        <authorList>
            <person name="Naushad S."/>
            <person name="Barkema H.W."/>
            <person name="Luby C."/>
            <person name="Condas L.A."/>
            <person name="Nobrega D.B."/>
            <person name="Carson D.A."/>
            <person name="De Buck J."/>
        </authorList>
    </citation>
    <scope>NUCLEOTIDE SEQUENCE [LARGE SCALE GENOMIC DNA]</scope>
    <source>
        <strain evidence="2 3">SNUC 1349</strain>
    </source>
</reference>
<sequence>MLIEGLLTITLLTTNSPNGSLNIDVQEEDKENVNKDLEQYDTTLFDKDSKSVNKHIKEKQKGKEQNIKNNIFQNQMGRPTRLNETKNILFASSEGSDKGSKSEKKPYVQNKQEQNIFPYILLSIGAILTVGVVIFSVKRGRHR</sequence>
<comment type="caution">
    <text evidence="2">The sequence shown here is derived from an EMBL/GenBank/DDBJ whole genome shotgun (WGS) entry which is preliminary data.</text>
</comment>
<dbReference type="NCBIfam" id="TIGR03927">
    <property type="entry name" value="T7SS_EssA_Firm"/>
    <property type="match status" value="1"/>
</dbReference>
<accession>A0AAQ0LY24</accession>
<dbReference type="Proteomes" id="UP000285579">
    <property type="component" value="Unassembled WGS sequence"/>
</dbReference>
<feature type="transmembrane region" description="Helical" evidence="1">
    <location>
        <begin position="116"/>
        <end position="137"/>
    </location>
</feature>
<evidence type="ECO:0000256" key="1">
    <source>
        <dbReference type="SAM" id="Phobius"/>
    </source>
</evidence>
<evidence type="ECO:0000313" key="2">
    <source>
        <dbReference type="EMBL" id="RIM92512.1"/>
    </source>
</evidence>
<protein>
    <submittedName>
        <fullName evidence="2">Type VII secretion protein EssA</fullName>
    </submittedName>
</protein>
<dbReference type="AlphaFoldDB" id="A0AAQ0LY24"/>
<keyword evidence="1" id="KW-1133">Transmembrane helix</keyword>
<gene>
    <name evidence="2" type="primary">essA</name>
    <name evidence="2" type="ORF">BU104_07700</name>
</gene>
<keyword evidence="1" id="KW-0812">Transmembrane</keyword>
<organism evidence="2 3">
    <name type="scientific">Staphylococcus xylosus</name>
    <dbReference type="NCBI Taxonomy" id="1288"/>
    <lineage>
        <taxon>Bacteria</taxon>
        <taxon>Bacillati</taxon>
        <taxon>Bacillota</taxon>
        <taxon>Bacilli</taxon>
        <taxon>Bacillales</taxon>
        <taxon>Staphylococcaceae</taxon>
        <taxon>Staphylococcus</taxon>
    </lineage>
</organism>
<keyword evidence="1" id="KW-0472">Membrane</keyword>
<dbReference type="RefSeq" id="WP_107544159.1">
    <property type="nucleotide sequence ID" value="NZ_PZEJ01000023.1"/>
</dbReference>